<dbReference type="SUPFAM" id="SSF51735">
    <property type="entry name" value="NAD(P)-binding Rossmann-fold domains"/>
    <property type="match status" value="1"/>
</dbReference>
<keyword evidence="3" id="KW-1185">Reference proteome</keyword>
<dbReference type="InterPro" id="IPR051783">
    <property type="entry name" value="NAD(P)-dependent_oxidoreduct"/>
</dbReference>
<dbReference type="PANTHER" id="PTHR48079">
    <property type="entry name" value="PROTEIN YEEZ"/>
    <property type="match status" value="1"/>
</dbReference>
<organism evidence="2 3">
    <name type="scientific">Flagellimonas marinaquae</name>
    <dbReference type="NCBI Taxonomy" id="254955"/>
    <lineage>
        <taxon>Bacteria</taxon>
        <taxon>Pseudomonadati</taxon>
        <taxon>Bacteroidota</taxon>
        <taxon>Flavobacteriia</taxon>
        <taxon>Flavobacteriales</taxon>
        <taxon>Flavobacteriaceae</taxon>
        <taxon>Flagellimonas</taxon>
    </lineage>
</organism>
<dbReference type="Proteomes" id="UP001330184">
    <property type="component" value="Chromosome"/>
</dbReference>
<dbReference type="EMBL" id="AP027268">
    <property type="protein sequence ID" value="BDW92649.1"/>
    <property type="molecule type" value="Genomic_DNA"/>
</dbReference>
<proteinExistence type="predicted"/>
<dbReference type="GO" id="GO:0004029">
    <property type="term" value="F:aldehyde dehydrogenase (NAD+) activity"/>
    <property type="evidence" value="ECO:0007669"/>
    <property type="project" value="TreeGrafter"/>
</dbReference>
<reference evidence="2 3" key="1">
    <citation type="submission" date="2023-01" db="EMBL/GenBank/DDBJ databases">
        <title>Complete genome sequence of Muricauda aquimarina strain IFOP_LL357.</title>
        <authorList>
            <person name="Gajardo G."/>
            <person name="Ueki S."/>
            <person name="Maruyama F."/>
        </authorList>
    </citation>
    <scope>NUCLEOTIDE SEQUENCE [LARGE SCALE GENOMIC DNA]</scope>
    <source>
        <strain evidence="2 3">IFOP_LL357</strain>
    </source>
</reference>
<gene>
    <name evidence="2" type="primary">yeeZ</name>
    <name evidence="2" type="ORF">MACH07_14810</name>
</gene>
<dbReference type="AlphaFoldDB" id="A0AA48H960"/>
<dbReference type="Gene3D" id="3.40.50.720">
    <property type="entry name" value="NAD(P)-binding Rossmann-like Domain"/>
    <property type="match status" value="1"/>
</dbReference>
<feature type="domain" description="NAD-dependent epimerase/dehydratase" evidence="1">
    <location>
        <begin position="11"/>
        <end position="212"/>
    </location>
</feature>
<dbReference type="GO" id="GO:0005737">
    <property type="term" value="C:cytoplasm"/>
    <property type="evidence" value="ECO:0007669"/>
    <property type="project" value="TreeGrafter"/>
</dbReference>
<sequence>MNKHIGILGCGWLGFPLAKSLIKKGYHVKGTTTSTDKLMELQNEGIEPFEIRLTETGTVGNIKEFLSQVGTLIINVPPKLRGNNAESFVDKIKFLISELKDSEISNIIFVSSTAVYGDLEGEVTEVTPVYPNTESGRQLVQCENMFQKEVGLDTTIVRFGGLIGPDRHPVTTLSGRKQLGNGNHAINLIHLYDCIHMIQTILEEGYWGEIFNGVYPYHPKKQLYYFEEAQKRGIPTPSYKETSSKAMGKIVLSQNFLNKSHNFTTSIVS</sequence>
<protein>
    <submittedName>
        <fullName evidence="2">Epimerase</fullName>
    </submittedName>
</protein>
<accession>A0AA48H960</accession>
<dbReference type="InterPro" id="IPR036291">
    <property type="entry name" value="NAD(P)-bd_dom_sf"/>
</dbReference>
<name>A0AA48H960_9FLAO</name>
<evidence type="ECO:0000313" key="3">
    <source>
        <dbReference type="Proteomes" id="UP001330184"/>
    </source>
</evidence>
<evidence type="ECO:0000259" key="1">
    <source>
        <dbReference type="Pfam" id="PF01370"/>
    </source>
</evidence>
<dbReference type="PANTHER" id="PTHR48079:SF6">
    <property type="entry name" value="NAD(P)-BINDING DOMAIN-CONTAINING PROTEIN-RELATED"/>
    <property type="match status" value="1"/>
</dbReference>
<dbReference type="RefSeq" id="WP_338197912.1">
    <property type="nucleotide sequence ID" value="NZ_AP027268.1"/>
</dbReference>
<dbReference type="InterPro" id="IPR001509">
    <property type="entry name" value="Epimerase_deHydtase"/>
</dbReference>
<evidence type="ECO:0000313" key="2">
    <source>
        <dbReference type="EMBL" id="BDW92649.1"/>
    </source>
</evidence>
<dbReference type="Pfam" id="PF01370">
    <property type="entry name" value="Epimerase"/>
    <property type="match status" value="1"/>
</dbReference>